<evidence type="ECO:0000313" key="3">
    <source>
        <dbReference type="Proteomes" id="UP001153069"/>
    </source>
</evidence>
<dbReference type="InterPro" id="IPR035901">
    <property type="entry name" value="GIY-YIG_endonuc_sf"/>
</dbReference>
<dbReference type="Proteomes" id="UP001153069">
    <property type="component" value="Unassembled WGS sequence"/>
</dbReference>
<protein>
    <recommendedName>
        <fullName evidence="4">GIY-YIG domain-containing protein</fullName>
    </recommendedName>
</protein>
<evidence type="ECO:0008006" key="4">
    <source>
        <dbReference type="Google" id="ProtNLM"/>
    </source>
</evidence>
<accession>A0A9N8H843</accession>
<feature type="region of interest" description="Disordered" evidence="1">
    <location>
        <begin position="613"/>
        <end position="632"/>
    </location>
</feature>
<comment type="caution">
    <text evidence="2">The sequence shown here is derived from an EMBL/GenBank/DDBJ whole genome shotgun (WGS) entry which is preliminary data.</text>
</comment>
<dbReference type="Gene3D" id="3.40.1440.10">
    <property type="entry name" value="GIY-YIG endonuclease"/>
    <property type="match status" value="1"/>
</dbReference>
<reference evidence="2" key="1">
    <citation type="submission" date="2020-06" db="EMBL/GenBank/DDBJ databases">
        <authorList>
            <consortium name="Plant Systems Biology data submission"/>
        </authorList>
    </citation>
    <scope>NUCLEOTIDE SEQUENCE</scope>
    <source>
        <strain evidence="2">D6</strain>
    </source>
</reference>
<feature type="compositionally biased region" description="Basic and acidic residues" evidence="1">
    <location>
        <begin position="613"/>
        <end position="628"/>
    </location>
</feature>
<name>A0A9N8H843_9STRA</name>
<evidence type="ECO:0000313" key="2">
    <source>
        <dbReference type="EMBL" id="CAB9500383.1"/>
    </source>
</evidence>
<organism evidence="2 3">
    <name type="scientific">Seminavis robusta</name>
    <dbReference type="NCBI Taxonomy" id="568900"/>
    <lineage>
        <taxon>Eukaryota</taxon>
        <taxon>Sar</taxon>
        <taxon>Stramenopiles</taxon>
        <taxon>Ochrophyta</taxon>
        <taxon>Bacillariophyta</taxon>
        <taxon>Bacillariophyceae</taxon>
        <taxon>Bacillariophycidae</taxon>
        <taxon>Naviculales</taxon>
        <taxon>Naviculaceae</taxon>
        <taxon>Seminavis</taxon>
    </lineage>
</organism>
<dbReference type="EMBL" id="CAICTM010000081">
    <property type="protein sequence ID" value="CAB9500383.1"/>
    <property type="molecule type" value="Genomic_DNA"/>
</dbReference>
<dbReference type="SUPFAM" id="SSF82771">
    <property type="entry name" value="GIY-YIG endonuclease"/>
    <property type="match status" value="1"/>
</dbReference>
<evidence type="ECO:0000256" key="1">
    <source>
        <dbReference type="SAM" id="MobiDB-lite"/>
    </source>
</evidence>
<feature type="compositionally biased region" description="Basic and acidic residues" evidence="1">
    <location>
        <begin position="101"/>
        <end position="111"/>
    </location>
</feature>
<feature type="region of interest" description="Disordered" evidence="1">
    <location>
        <begin position="84"/>
        <end position="125"/>
    </location>
</feature>
<gene>
    <name evidence="2" type="ORF">SEMRO_82_G044071.1</name>
</gene>
<proteinExistence type="predicted"/>
<feature type="compositionally biased region" description="Basic and acidic residues" evidence="1">
    <location>
        <begin position="84"/>
        <end position="94"/>
    </location>
</feature>
<keyword evidence="3" id="KW-1185">Reference proteome</keyword>
<dbReference type="AlphaFoldDB" id="A0A9N8H843"/>
<sequence>MAILSLSRDVRLLLSSTSNNDSQTGTTDTTKANSHYDLSLEDEVQSLVGEISEKYVPQPSTDDVILDAIDGLRRYKDSVRWKHYHREQQQEKAKKLGLPTEENKEEEKEIYNEQPDDNNEGLKTGLRPQKINMTAPTASDEVEVFLKKLEKIVLQMATDYKGHQTNPKSRSIKKLQRKLLMNPNKVVIPTDKTNSYRMMEIETYIQQVKQHLAKNAKEIPHSRLTEVSQAALDLLELKQDCLSDKESAHAFQQIRSCAIPSPKLMIKDHKKPNKDGVFPTRLVVPANNYTSAFPKLRYLGIKRILDDNKIDYMDKTIIQASDLKGQVEKLGVNTSNSTIVSIDAEAYYPSVRFKLVRKAVKYFTKNLDTECQRRLDDCLDMIKFGMNSTLLTFKDKYYEYDGDMDPEEKGLTIGGYESAWLSDLVGAYILENTKDHFEETSYYGLYRDDGFAIFKGTWTYEMIVEWRANFQAKVNSLAEGDYLIFTCSIWPDQTKRQLPKDQPDPKVTVESGKAFPYLDMELFWSDQEELHFRVHLKPNQQLKYLNRGTTHTNACLKNIPLGVFQRLAKLTTVTNKNANQTLAEIYPLHIEALKKAGLVPDQIPTLQEEIQRYSKRQEDKANEPDRDAKQRKRNRNRSLFFCIGHSNAWTTPIHKVTNDLKKSHGLEWIRTSMSYHRFTNLREMFMCMGDLSRKLTKDVISTEFQNETCNCKPGNKKDGQCQFDDRCRNKLAIYCIKCINSGKEYIGATQRNVKERTYQHFTDVMCLLYGKRKSDSYARHFANEFQNFAAPSPFRLNGDIQRNSIEISILWQGNPISTVKTFGTRHCSLCNRERLEILKRSRESPEKLINSCNEIYGACRHKPRFHKYHNSPSTDDSQGG</sequence>